<keyword evidence="3" id="KW-1003">Cell membrane</keyword>
<dbReference type="CDD" id="cd07185">
    <property type="entry name" value="OmpA_C-like"/>
    <property type="match status" value="1"/>
</dbReference>
<dbReference type="OrthoDB" id="7170686at2"/>
<sequence>MAEKDDNQPPIVIKKKKRGGEEEGHGGAWKVAYADFVTAMMAFFLLMWLLNATTEEQRSGIADYFSPVSASDSTSGGGGVLSGQTAAKDGALTSRTAPVGMNMQVPAAPPTSGSQSEGDEGGGSGEQGAEQLKQAELKIKEAIQQSADLQDLQEHVELERTDQGLRIRIMDRIEETMFEQGSAEPREKTRTLLREIADNISGSSNPLVIKGHTDATSFGDGATGYSNWELSSERANAARRILVEAGITADRIDQVVGAADQNLLLPDDPTDPRNRRISILLVRQERKTVAEEGPVSTPANGAATNGATNAGEGREPAGDETPPDGSQQPGGPSLFEDADGG</sequence>
<evidence type="ECO:0000256" key="6">
    <source>
        <dbReference type="ARBA" id="ARBA00023136"/>
    </source>
</evidence>
<dbReference type="Pfam" id="PF13677">
    <property type="entry name" value="MotB_plug"/>
    <property type="match status" value="1"/>
</dbReference>
<feature type="region of interest" description="Disordered" evidence="8">
    <location>
        <begin position="287"/>
        <end position="341"/>
    </location>
</feature>
<dbReference type="Gene3D" id="3.30.1330.60">
    <property type="entry name" value="OmpA-like domain"/>
    <property type="match status" value="1"/>
</dbReference>
<dbReference type="RefSeq" id="WP_090018996.1">
    <property type="nucleotide sequence ID" value="NZ_FNCE01000002.1"/>
</dbReference>
<evidence type="ECO:0000256" key="5">
    <source>
        <dbReference type="ARBA" id="ARBA00022989"/>
    </source>
</evidence>
<organism evidence="10 11">
    <name type="scientific">Limimonas halophila</name>
    <dbReference type="NCBI Taxonomy" id="1082479"/>
    <lineage>
        <taxon>Bacteria</taxon>
        <taxon>Pseudomonadati</taxon>
        <taxon>Pseudomonadota</taxon>
        <taxon>Alphaproteobacteria</taxon>
        <taxon>Rhodospirillales</taxon>
        <taxon>Rhodovibrionaceae</taxon>
        <taxon>Limimonas</taxon>
    </lineage>
</organism>
<comment type="similarity">
    <text evidence="2">Belongs to the MotB family.</text>
</comment>
<feature type="domain" description="OmpA-like" evidence="9">
    <location>
        <begin position="165"/>
        <end position="285"/>
    </location>
</feature>
<evidence type="ECO:0000256" key="7">
    <source>
        <dbReference type="PROSITE-ProRule" id="PRU00473"/>
    </source>
</evidence>
<feature type="compositionally biased region" description="Low complexity" evidence="8">
    <location>
        <begin position="323"/>
        <end position="333"/>
    </location>
</feature>
<evidence type="ECO:0000256" key="4">
    <source>
        <dbReference type="ARBA" id="ARBA00022692"/>
    </source>
</evidence>
<dbReference type="PANTHER" id="PTHR30329">
    <property type="entry name" value="STATOR ELEMENT OF FLAGELLAR MOTOR COMPLEX"/>
    <property type="match status" value="1"/>
</dbReference>
<dbReference type="Proteomes" id="UP000199415">
    <property type="component" value="Unassembled WGS sequence"/>
</dbReference>
<dbReference type="Pfam" id="PF00691">
    <property type="entry name" value="OmpA"/>
    <property type="match status" value="1"/>
</dbReference>
<dbReference type="InterPro" id="IPR050330">
    <property type="entry name" value="Bact_OuterMem_StrucFunc"/>
</dbReference>
<keyword evidence="11" id="KW-1185">Reference proteome</keyword>
<dbReference type="STRING" id="1082479.SAMN05216241_102382"/>
<feature type="region of interest" description="Disordered" evidence="8">
    <location>
        <begin position="1"/>
        <end position="25"/>
    </location>
</feature>
<dbReference type="EMBL" id="FNCE01000002">
    <property type="protein sequence ID" value="SDF79614.1"/>
    <property type="molecule type" value="Genomic_DNA"/>
</dbReference>
<dbReference type="GO" id="GO:0005886">
    <property type="term" value="C:plasma membrane"/>
    <property type="evidence" value="ECO:0007669"/>
    <property type="project" value="UniProtKB-SubCell"/>
</dbReference>
<keyword evidence="6 7" id="KW-0472">Membrane</keyword>
<dbReference type="InterPro" id="IPR036737">
    <property type="entry name" value="OmpA-like_sf"/>
</dbReference>
<accession>A0A1G7P058</accession>
<dbReference type="AlphaFoldDB" id="A0A1G7P058"/>
<evidence type="ECO:0000256" key="8">
    <source>
        <dbReference type="SAM" id="MobiDB-lite"/>
    </source>
</evidence>
<comment type="subcellular location">
    <subcellularLocation>
        <location evidence="1">Cell membrane</location>
        <topology evidence="1">Single-pass membrane protein</topology>
    </subcellularLocation>
</comment>
<evidence type="ECO:0000313" key="10">
    <source>
        <dbReference type="EMBL" id="SDF79614.1"/>
    </source>
</evidence>
<dbReference type="PANTHER" id="PTHR30329:SF21">
    <property type="entry name" value="LIPOPROTEIN YIAD-RELATED"/>
    <property type="match status" value="1"/>
</dbReference>
<dbReference type="InterPro" id="IPR025713">
    <property type="entry name" value="MotB-like_N_dom"/>
</dbReference>
<feature type="region of interest" description="Disordered" evidence="8">
    <location>
        <begin position="101"/>
        <end position="128"/>
    </location>
</feature>
<evidence type="ECO:0000256" key="3">
    <source>
        <dbReference type="ARBA" id="ARBA00022475"/>
    </source>
</evidence>
<protein>
    <submittedName>
        <fullName evidence="10">Chemotaxis protein MotB</fullName>
    </submittedName>
</protein>
<proteinExistence type="inferred from homology"/>
<evidence type="ECO:0000256" key="1">
    <source>
        <dbReference type="ARBA" id="ARBA00004162"/>
    </source>
</evidence>
<name>A0A1G7P058_9PROT</name>
<keyword evidence="5" id="KW-1133">Transmembrane helix</keyword>
<feature type="compositionally biased region" description="Low complexity" evidence="8">
    <location>
        <begin position="297"/>
        <end position="311"/>
    </location>
</feature>
<reference evidence="10 11" key="1">
    <citation type="submission" date="2016-10" db="EMBL/GenBank/DDBJ databases">
        <authorList>
            <person name="de Groot N.N."/>
        </authorList>
    </citation>
    <scope>NUCLEOTIDE SEQUENCE [LARGE SCALE GENOMIC DNA]</scope>
    <source>
        <strain evidence="10 11">DSM 25584</strain>
    </source>
</reference>
<evidence type="ECO:0000313" key="11">
    <source>
        <dbReference type="Proteomes" id="UP000199415"/>
    </source>
</evidence>
<keyword evidence="4" id="KW-0812">Transmembrane</keyword>
<evidence type="ECO:0000259" key="9">
    <source>
        <dbReference type="PROSITE" id="PS51123"/>
    </source>
</evidence>
<gene>
    <name evidence="10" type="ORF">SAMN05216241_102382</name>
</gene>
<dbReference type="InterPro" id="IPR006665">
    <property type="entry name" value="OmpA-like"/>
</dbReference>
<dbReference type="PROSITE" id="PS51123">
    <property type="entry name" value="OMPA_2"/>
    <property type="match status" value="1"/>
</dbReference>
<evidence type="ECO:0000256" key="2">
    <source>
        <dbReference type="ARBA" id="ARBA00008914"/>
    </source>
</evidence>
<dbReference type="SUPFAM" id="SSF103088">
    <property type="entry name" value="OmpA-like"/>
    <property type="match status" value="1"/>
</dbReference>